<keyword evidence="1" id="KW-1133">Transmembrane helix</keyword>
<dbReference type="GeneID" id="33565382"/>
<keyword evidence="1" id="KW-0812">Transmembrane</keyword>
<name>A0A1Y2GTQ4_9FUNG</name>
<feature type="transmembrane region" description="Helical" evidence="1">
    <location>
        <begin position="12"/>
        <end position="35"/>
    </location>
</feature>
<evidence type="ECO:0000256" key="1">
    <source>
        <dbReference type="SAM" id="Phobius"/>
    </source>
</evidence>
<sequence>MSHSPVPCGLFNWLMNKCCLCLSSLIVVVCISLFQGSTSSFSLNVSLTMYFFLLCSSSMYSTFFFFSFTNHHMLIHGVKGATHGH</sequence>
<dbReference type="Proteomes" id="UP000193648">
    <property type="component" value="Unassembled WGS sequence"/>
</dbReference>
<evidence type="ECO:0000313" key="2">
    <source>
        <dbReference type="EMBL" id="ORZ22866.1"/>
    </source>
</evidence>
<organism evidence="2 3">
    <name type="scientific">Lobosporangium transversale</name>
    <dbReference type="NCBI Taxonomy" id="64571"/>
    <lineage>
        <taxon>Eukaryota</taxon>
        <taxon>Fungi</taxon>
        <taxon>Fungi incertae sedis</taxon>
        <taxon>Mucoromycota</taxon>
        <taxon>Mortierellomycotina</taxon>
        <taxon>Mortierellomycetes</taxon>
        <taxon>Mortierellales</taxon>
        <taxon>Mortierellaceae</taxon>
        <taxon>Lobosporangium</taxon>
    </lineage>
</organism>
<gene>
    <name evidence="2" type="ORF">BCR41DRAFT_349817</name>
</gene>
<dbReference type="EMBL" id="MCFF01000010">
    <property type="protein sequence ID" value="ORZ22866.1"/>
    <property type="molecule type" value="Genomic_DNA"/>
</dbReference>
<keyword evidence="3" id="KW-1185">Reference proteome</keyword>
<accession>A0A1Y2GTQ4</accession>
<reference evidence="2 3" key="1">
    <citation type="submission" date="2016-07" db="EMBL/GenBank/DDBJ databases">
        <title>Pervasive Adenine N6-methylation of Active Genes in Fungi.</title>
        <authorList>
            <consortium name="DOE Joint Genome Institute"/>
            <person name="Mondo S.J."/>
            <person name="Dannebaum R.O."/>
            <person name="Kuo R.C."/>
            <person name="Labutti K."/>
            <person name="Haridas S."/>
            <person name="Kuo A."/>
            <person name="Salamov A."/>
            <person name="Ahrendt S.R."/>
            <person name="Lipzen A."/>
            <person name="Sullivan W."/>
            <person name="Andreopoulos W.B."/>
            <person name="Clum A."/>
            <person name="Lindquist E."/>
            <person name="Daum C."/>
            <person name="Ramamoorthy G.K."/>
            <person name="Gryganskyi A."/>
            <person name="Culley D."/>
            <person name="Magnuson J.K."/>
            <person name="James T.Y."/>
            <person name="O'Malley M.A."/>
            <person name="Stajich J.E."/>
            <person name="Spatafora J.W."/>
            <person name="Visel A."/>
            <person name="Grigoriev I.V."/>
        </authorList>
    </citation>
    <scope>NUCLEOTIDE SEQUENCE [LARGE SCALE GENOMIC DNA]</scope>
    <source>
        <strain evidence="2 3">NRRL 3116</strain>
    </source>
</reference>
<feature type="transmembrane region" description="Helical" evidence="1">
    <location>
        <begin position="47"/>
        <end position="66"/>
    </location>
</feature>
<dbReference type="RefSeq" id="XP_021883420.1">
    <property type="nucleotide sequence ID" value="XM_022023538.1"/>
</dbReference>
<dbReference type="AlphaFoldDB" id="A0A1Y2GTQ4"/>
<dbReference type="InParanoid" id="A0A1Y2GTQ4"/>
<protein>
    <submittedName>
        <fullName evidence="2">Uncharacterized protein</fullName>
    </submittedName>
</protein>
<comment type="caution">
    <text evidence="2">The sequence shown here is derived from an EMBL/GenBank/DDBJ whole genome shotgun (WGS) entry which is preliminary data.</text>
</comment>
<keyword evidence="1" id="KW-0472">Membrane</keyword>
<evidence type="ECO:0000313" key="3">
    <source>
        <dbReference type="Proteomes" id="UP000193648"/>
    </source>
</evidence>
<proteinExistence type="predicted"/>